<evidence type="ECO:0000313" key="2">
    <source>
        <dbReference type="EMBL" id="SIN88818.1"/>
    </source>
</evidence>
<feature type="chain" id="PRO_5012748938" evidence="1">
    <location>
        <begin position="25"/>
        <end position="318"/>
    </location>
</feature>
<keyword evidence="1" id="KW-0732">Signal</keyword>
<organism evidence="2 3">
    <name type="scientific">Chitinophaga niabensis</name>
    <dbReference type="NCBI Taxonomy" id="536979"/>
    <lineage>
        <taxon>Bacteria</taxon>
        <taxon>Pseudomonadati</taxon>
        <taxon>Bacteroidota</taxon>
        <taxon>Chitinophagia</taxon>
        <taxon>Chitinophagales</taxon>
        <taxon>Chitinophagaceae</taxon>
        <taxon>Chitinophaga</taxon>
    </lineage>
</organism>
<name>A0A1N6F0I9_9BACT</name>
<dbReference type="RefSeq" id="WP_074239044.1">
    <property type="nucleotide sequence ID" value="NZ_FSRA01000001.1"/>
</dbReference>
<evidence type="ECO:0000313" key="3">
    <source>
        <dbReference type="Proteomes" id="UP000185003"/>
    </source>
</evidence>
<proteinExistence type="predicted"/>
<protein>
    <submittedName>
        <fullName evidence="2">Uncharacterized protein</fullName>
    </submittedName>
</protein>
<sequence>MKKILTLLSLSACLLLFNACSRQADELPAEKLKPELLANGTSSYEDDYPEWGTTGTNWPAQSVSETYSPMPHYRSFRILNNIEPLLGTSGYSLTPYFHVQWRKVYPNGAPMSRWYNYHPTIPEYTALRIDTLPGVFLPGSVYWQFDLSSGMMPQGNIQVRARMLLSPTTESDRASATLWSTDNNFFDNIYGYSESGGPGGGQQVNVNIDADIEVLVNNPTYRYYDYLELSALGRTQTFYPPAPLSGTISMRVPSSTSAIYDQAKIHNYTATVTAFLGNGTKVASYSRTFSNIINVNSSMGSNPTVYFDDYMEFNIPAW</sequence>
<accession>A0A1N6F0I9</accession>
<feature type="signal peptide" evidence="1">
    <location>
        <begin position="1"/>
        <end position="24"/>
    </location>
</feature>
<evidence type="ECO:0000256" key="1">
    <source>
        <dbReference type="SAM" id="SignalP"/>
    </source>
</evidence>
<keyword evidence="3" id="KW-1185">Reference proteome</keyword>
<dbReference type="AlphaFoldDB" id="A0A1N6F0I9"/>
<dbReference type="Proteomes" id="UP000185003">
    <property type="component" value="Unassembled WGS sequence"/>
</dbReference>
<gene>
    <name evidence="2" type="ORF">SAMN04488055_1943</name>
</gene>
<reference evidence="2 3" key="1">
    <citation type="submission" date="2016-11" db="EMBL/GenBank/DDBJ databases">
        <authorList>
            <person name="Jaros S."/>
            <person name="Januszkiewicz K."/>
            <person name="Wedrychowicz H."/>
        </authorList>
    </citation>
    <scope>NUCLEOTIDE SEQUENCE [LARGE SCALE GENOMIC DNA]</scope>
    <source>
        <strain evidence="2 3">DSM 24787</strain>
    </source>
</reference>
<dbReference type="EMBL" id="FSRA01000001">
    <property type="protein sequence ID" value="SIN88818.1"/>
    <property type="molecule type" value="Genomic_DNA"/>
</dbReference>